<dbReference type="SUPFAM" id="SSF54427">
    <property type="entry name" value="NTF2-like"/>
    <property type="match status" value="1"/>
</dbReference>
<name>A0A974XMP6_9GAMM</name>
<evidence type="ECO:0000313" key="3">
    <source>
        <dbReference type="EMBL" id="QSX30068.1"/>
    </source>
</evidence>
<keyword evidence="4" id="KW-1185">Reference proteome</keyword>
<feature type="signal peptide" evidence="1">
    <location>
        <begin position="1"/>
        <end position="19"/>
    </location>
</feature>
<gene>
    <name evidence="3" type="ORF">JYB88_18140</name>
</gene>
<evidence type="ECO:0000313" key="4">
    <source>
        <dbReference type="Proteomes" id="UP000663281"/>
    </source>
</evidence>
<dbReference type="KEGG" id="scyp:JYB88_18140"/>
<evidence type="ECO:0000259" key="2">
    <source>
        <dbReference type="Pfam" id="PF14534"/>
    </source>
</evidence>
<dbReference type="RefSeq" id="WP_207325047.1">
    <property type="nucleotide sequence ID" value="NZ_CP071504.1"/>
</dbReference>
<dbReference type="InterPro" id="IPR032710">
    <property type="entry name" value="NTF2-like_dom_sf"/>
</dbReference>
<dbReference type="InterPro" id="IPR027843">
    <property type="entry name" value="DUF4440"/>
</dbReference>
<keyword evidence="1" id="KW-0732">Signal</keyword>
<dbReference type="Pfam" id="PF14534">
    <property type="entry name" value="DUF4440"/>
    <property type="match status" value="1"/>
</dbReference>
<dbReference type="Gene3D" id="3.10.450.50">
    <property type="match status" value="1"/>
</dbReference>
<proteinExistence type="predicted"/>
<reference evidence="3 4" key="1">
    <citation type="submission" date="2021-03" db="EMBL/GenBank/DDBJ databases">
        <title>Novel species identification of genus Shewanella.</title>
        <authorList>
            <person name="Liu G."/>
            <person name="Zhang Q."/>
        </authorList>
    </citation>
    <scope>NUCLEOTIDE SEQUENCE [LARGE SCALE GENOMIC DNA]</scope>
    <source>
        <strain evidence="3 4">FJAT-53726</strain>
    </source>
</reference>
<organism evidence="3 4">
    <name type="scientific">Shewanella cyperi</name>
    <dbReference type="NCBI Taxonomy" id="2814292"/>
    <lineage>
        <taxon>Bacteria</taxon>
        <taxon>Pseudomonadati</taxon>
        <taxon>Pseudomonadota</taxon>
        <taxon>Gammaproteobacteria</taxon>
        <taxon>Alteromonadales</taxon>
        <taxon>Shewanellaceae</taxon>
        <taxon>Shewanella</taxon>
    </lineage>
</organism>
<dbReference type="Proteomes" id="UP000663281">
    <property type="component" value="Chromosome"/>
</dbReference>
<feature type="domain" description="DUF4440" evidence="2">
    <location>
        <begin position="25"/>
        <end position="133"/>
    </location>
</feature>
<dbReference type="InterPro" id="IPR011944">
    <property type="entry name" value="Steroid_delta5-4_isomerase"/>
</dbReference>
<sequence>MLLKGLAASLLLVCCAVTAAPADEVMALLRQQQAAWNQGSIDDYMAGYWHSDNLRVVSGDRFRYGWESIREAYRKHYPTREAMGQLTFSQVDIKILGNDAALVVGRWSLKRDKDNPSGAFSLLLEKINERWVITHDHSSD</sequence>
<evidence type="ECO:0000256" key="1">
    <source>
        <dbReference type="SAM" id="SignalP"/>
    </source>
</evidence>
<protein>
    <submittedName>
        <fullName evidence="3">SgcJ/EcaC family oxidoreductase</fullName>
    </submittedName>
</protein>
<dbReference type="NCBIfam" id="TIGR02246">
    <property type="entry name" value="SgcJ/EcaC family oxidoreductase"/>
    <property type="match status" value="1"/>
</dbReference>
<dbReference type="AlphaFoldDB" id="A0A974XMP6"/>
<accession>A0A974XMP6</accession>
<dbReference type="EMBL" id="CP071504">
    <property type="protein sequence ID" value="QSX30068.1"/>
    <property type="molecule type" value="Genomic_DNA"/>
</dbReference>
<feature type="chain" id="PRO_5038021087" evidence="1">
    <location>
        <begin position="20"/>
        <end position="140"/>
    </location>
</feature>